<dbReference type="InterPro" id="IPR012347">
    <property type="entry name" value="Ferritin-like"/>
</dbReference>
<dbReference type="SUPFAM" id="SSF47240">
    <property type="entry name" value="Ferritin-like"/>
    <property type="match status" value="1"/>
</dbReference>
<evidence type="ECO:0000259" key="1">
    <source>
        <dbReference type="Pfam" id="PF00210"/>
    </source>
</evidence>
<feature type="domain" description="Ferritin/DPS" evidence="1">
    <location>
        <begin position="122"/>
        <end position="233"/>
    </location>
</feature>
<dbReference type="AlphaFoldDB" id="A0A1H8QGQ9"/>
<evidence type="ECO:0000313" key="2">
    <source>
        <dbReference type="EMBL" id="SEO53392.1"/>
    </source>
</evidence>
<protein>
    <submittedName>
        <fullName evidence="2">Rubrerythrin</fullName>
    </submittedName>
</protein>
<dbReference type="Gene3D" id="1.20.1260.10">
    <property type="match status" value="1"/>
</dbReference>
<dbReference type="EMBL" id="FOCT01000038">
    <property type="protein sequence ID" value="SEO53392.1"/>
    <property type="molecule type" value="Genomic_DNA"/>
</dbReference>
<name>A0A1H8QGQ9_9PROT</name>
<dbReference type="CDD" id="cd00657">
    <property type="entry name" value="Ferritin_like"/>
    <property type="match status" value="1"/>
</dbReference>
<dbReference type="Proteomes" id="UP000183898">
    <property type="component" value="Unassembled WGS sequence"/>
</dbReference>
<feature type="non-terminal residue" evidence="2">
    <location>
        <position position="242"/>
    </location>
</feature>
<organism evidence="2 3">
    <name type="scientific">Nitrosospira multiformis</name>
    <dbReference type="NCBI Taxonomy" id="1231"/>
    <lineage>
        <taxon>Bacteria</taxon>
        <taxon>Pseudomonadati</taxon>
        <taxon>Pseudomonadota</taxon>
        <taxon>Betaproteobacteria</taxon>
        <taxon>Nitrosomonadales</taxon>
        <taxon>Nitrosomonadaceae</taxon>
        <taxon>Nitrosospira</taxon>
    </lineage>
</organism>
<dbReference type="InterPro" id="IPR009078">
    <property type="entry name" value="Ferritin-like_SF"/>
</dbReference>
<sequence>MEKTTVLGKNRTGIDMSPIDAKEMMALTKVTPSSSTGDEQAIAEMRSQYIREAEVIGSIPPPGTLKGMASTAMEKLTGKNPEAFIDKLGCRLAFERAGVRLYDALITKCAASPDASIVPIERLREFRNEELEHFKLVERAIRSIGADPTAQTPSADVDGMASIGLVQVLTDPRTSVAHCLEAILIAELADNDAWQLLIMLAEKMGMDDMARDFQHALREEDEHLAHIRQWFKQMVMEDAAVA</sequence>
<reference evidence="2 3" key="1">
    <citation type="submission" date="2016-10" db="EMBL/GenBank/DDBJ databases">
        <authorList>
            <person name="de Groot N.N."/>
        </authorList>
    </citation>
    <scope>NUCLEOTIDE SEQUENCE [LARGE SCALE GENOMIC DNA]</scope>
    <source>
        <strain evidence="2 3">Nl18</strain>
    </source>
</reference>
<dbReference type="GO" id="GO:0008199">
    <property type="term" value="F:ferric iron binding"/>
    <property type="evidence" value="ECO:0007669"/>
    <property type="project" value="InterPro"/>
</dbReference>
<accession>A0A1H8QGQ9</accession>
<dbReference type="InterPro" id="IPR008331">
    <property type="entry name" value="Ferritin_DPS_dom"/>
</dbReference>
<proteinExistence type="predicted"/>
<evidence type="ECO:0000313" key="3">
    <source>
        <dbReference type="Proteomes" id="UP000183898"/>
    </source>
</evidence>
<dbReference type="RefSeq" id="WP_074749259.1">
    <property type="nucleotide sequence ID" value="NZ_FOCT01000038.1"/>
</dbReference>
<dbReference type="Pfam" id="PF00210">
    <property type="entry name" value="Ferritin"/>
    <property type="match status" value="1"/>
</dbReference>
<gene>
    <name evidence="2" type="ORF">SAMN05216404_1381</name>
</gene>